<evidence type="ECO:0000256" key="4">
    <source>
        <dbReference type="ARBA" id="ARBA00022670"/>
    </source>
</evidence>
<feature type="compositionally biased region" description="Low complexity" evidence="8">
    <location>
        <begin position="823"/>
        <end position="841"/>
    </location>
</feature>
<feature type="region of interest" description="Disordered" evidence="8">
    <location>
        <begin position="1"/>
        <end position="110"/>
    </location>
</feature>
<comment type="catalytic activity">
    <reaction evidence="1">
        <text>Thiol-dependent hydrolysis of ester, thioester, amide, peptide and isopeptide bonds formed by the C-terminal Gly of ubiquitin (a 76-residue protein attached to proteins as an intracellular targeting signal).</text>
        <dbReference type="EC" id="3.4.19.12"/>
    </reaction>
</comment>
<keyword evidence="6" id="KW-0378">Hydrolase</keyword>
<dbReference type="GO" id="GO:0006508">
    <property type="term" value="P:proteolysis"/>
    <property type="evidence" value="ECO:0007669"/>
    <property type="project" value="UniProtKB-KW"/>
</dbReference>
<comment type="caution">
    <text evidence="10">The sequence shown here is derived from an EMBL/GenBank/DDBJ whole genome shotgun (WGS) entry which is preliminary data.</text>
</comment>
<proteinExistence type="inferred from homology"/>
<feature type="domain" description="USP" evidence="9">
    <location>
        <begin position="267"/>
        <end position="627"/>
    </location>
</feature>
<dbReference type="PROSITE" id="PS50235">
    <property type="entry name" value="USP_3"/>
    <property type="match status" value="1"/>
</dbReference>
<dbReference type="AlphaFoldDB" id="A0AAD2GC69"/>
<dbReference type="GO" id="GO:0004843">
    <property type="term" value="F:cysteine-type deubiquitinase activity"/>
    <property type="evidence" value="ECO:0007669"/>
    <property type="project" value="UniProtKB-EC"/>
</dbReference>
<evidence type="ECO:0000259" key="9">
    <source>
        <dbReference type="PROSITE" id="PS50235"/>
    </source>
</evidence>
<feature type="compositionally biased region" description="Basic and acidic residues" evidence="8">
    <location>
        <begin position="1049"/>
        <end position="1069"/>
    </location>
</feature>
<evidence type="ECO:0000256" key="8">
    <source>
        <dbReference type="SAM" id="MobiDB-lite"/>
    </source>
</evidence>
<dbReference type="PANTHER" id="PTHR24006:SF758">
    <property type="entry name" value="UBIQUITIN CARBOXYL-TERMINAL HYDROLASE 36"/>
    <property type="match status" value="1"/>
</dbReference>
<feature type="region of interest" description="Disordered" evidence="8">
    <location>
        <begin position="124"/>
        <end position="152"/>
    </location>
</feature>
<comment type="similarity">
    <text evidence="2">Belongs to the peptidase C19 family.</text>
</comment>
<dbReference type="GO" id="GO:0005829">
    <property type="term" value="C:cytosol"/>
    <property type="evidence" value="ECO:0007669"/>
    <property type="project" value="TreeGrafter"/>
</dbReference>
<keyword evidence="4" id="KW-0645">Protease</keyword>
<dbReference type="GO" id="GO:0005634">
    <property type="term" value="C:nucleus"/>
    <property type="evidence" value="ECO:0007669"/>
    <property type="project" value="TreeGrafter"/>
</dbReference>
<sequence>MGKKKSAKKRRSSVKSQAELKSLRRVSLLDSATPEPKEKAKLSKGTSPPSLPEKPVSDNGKSTRQRIAFVLPRVPGKKPQAYVFDKKRQKDKSNKATQPTIQEDDDDNGISNILKSTETIDDILFPNRRRDSSEDRQLLGAEPMETDASPRKAMISGGRFMLTQASTFNETQSTVEKRHELNLQSPKSKEDRNQRKLSDPTSPNSLGKLSGLSVEDAVKDKYGLRPRANSTDGELKLPQRGLCDERMVLESHRWKEDQNYVHQVVPKGFINLGNTCFLNATLQCLAYLPPFCQSILAISESKQRLSKKMKKKLSQGQRITTILSTLYKKIHSFDETNRGDAIAPHGIVKTLPSIGTCGSRNGYKFRPGRQEDAHEFLVHLLDAMHDGELKAAGINQQASGWRDRLPVPRLDETTFIHRIFGGYFRSQVRCGSCGYCSNTYDPFLDLSLEVSKKTCRSILHSLADFTSKETLDSDNRWKCSGCSKHVRATKQLTVFRPPLSLCVQLKRFSFEGGFGARGYSAYGTRGWKYGKSNNKFGGGGKITKPIEFPGHLNVPLSDSRSCQYDLTGVVIHVGGSASSGHYTAYIKKPGRRGKDQWFHVDDSFVEAVPEKTVLRQRDAYLLFYCRKEVKLEFPSPPPQGMSASEAMKVMRARAKARSDSFGKESPSEINSMQEKETTSSVARSPSVFSKGIIDQSDSDSYDSDFDPTKVADSSESDDSVSVDPEIHERISEGTTTVMKRTVATTHPLSSPLLTKKGKNLGKSESQLGQALFKMSLPNENVNELESDSSDSDFDPKDRLSDEDSDLDSSSVENKSTINGFGGSKPSASSGSDDSSSSSDSSSSDDDSSKSGDSQSDDDGSDDASSEAESSAKMNVPPTNRRADVVNLPQSRSNDGSINSKSDSEQSSSSSDSDRPNEQKNSKQNPSESSPIKSISSSKASVESSPSAEKATSKRTRVILDRKDAREKIQVMMGPKKKKHWQSKAATVGAKGDGFDLLGNLSVSKWDDEDDTPVGDSQSPSKSSTSAERQKIIAKIHKHESSRKRKHHLDRWDAHLDQGRLKKTKQDKANKQASMFGQFPKNNVFQKIQSSVSRMKKGKPKGFFQAKGRVTSTAAGHRKKR</sequence>
<evidence type="ECO:0000256" key="3">
    <source>
        <dbReference type="ARBA" id="ARBA00012759"/>
    </source>
</evidence>
<feature type="compositionally biased region" description="Polar residues" evidence="8">
    <location>
        <begin position="667"/>
        <end position="687"/>
    </location>
</feature>
<feature type="compositionally biased region" description="Basic and acidic residues" evidence="8">
    <location>
        <begin position="84"/>
        <end position="94"/>
    </location>
</feature>
<dbReference type="Gene3D" id="3.90.70.10">
    <property type="entry name" value="Cysteine proteinases"/>
    <property type="match status" value="1"/>
</dbReference>
<keyword evidence="5" id="KW-0833">Ubl conjugation pathway</keyword>
<evidence type="ECO:0000256" key="5">
    <source>
        <dbReference type="ARBA" id="ARBA00022786"/>
    </source>
</evidence>
<feature type="compositionally biased region" description="Low complexity" evidence="8">
    <location>
        <begin position="896"/>
        <end position="910"/>
    </location>
</feature>
<dbReference type="PANTHER" id="PTHR24006">
    <property type="entry name" value="UBIQUITIN CARBOXYL-TERMINAL HYDROLASE"/>
    <property type="match status" value="1"/>
</dbReference>
<feature type="compositionally biased region" description="Acidic residues" evidence="8">
    <location>
        <begin position="782"/>
        <end position="792"/>
    </location>
</feature>
<evidence type="ECO:0000256" key="1">
    <source>
        <dbReference type="ARBA" id="ARBA00000707"/>
    </source>
</evidence>
<dbReference type="SUPFAM" id="SSF54001">
    <property type="entry name" value="Cysteine proteinases"/>
    <property type="match status" value="1"/>
</dbReference>
<feature type="compositionally biased region" description="Polar residues" evidence="8">
    <location>
        <begin position="1070"/>
        <end position="1092"/>
    </location>
</feature>
<dbReference type="InterPro" id="IPR001394">
    <property type="entry name" value="Peptidase_C19_UCH"/>
</dbReference>
<keyword evidence="11" id="KW-1185">Reference proteome</keyword>
<feature type="compositionally biased region" description="Basic and acidic residues" evidence="8">
    <location>
        <begin position="911"/>
        <end position="920"/>
    </location>
</feature>
<dbReference type="GO" id="GO:0016579">
    <property type="term" value="P:protein deubiquitination"/>
    <property type="evidence" value="ECO:0007669"/>
    <property type="project" value="InterPro"/>
</dbReference>
<feature type="compositionally biased region" description="Acidic residues" evidence="8">
    <location>
        <begin position="696"/>
        <end position="705"/>
    </location>
</feature>
<evidence type="ECO:0000256" key="2">
    <source>
        <dbReference type="ARBA" id="ARBA00009085"/>
    </source>
</evidence>
<feature type="region of interest" description="Disordered" evidence="8">
    <location>
        <begin position="634"/>
        <end position="1120"/>
    </location>
</feature>
<feature type="compositionally biased region" description="Acidic residues" evidence="8">
    <location>
        <begin position="854"/>
        <end position="865"/>
    </location>
</feature>
<evidence type="ECO:0000313" key="10">
    <source>
        <dbReference type="EMBL" id="CAJ1966830.1"/>
    </source>
</evidence>
<gene>
    <name evidence="10" type="ORF">CYCCA115_LOCUS22413</name>
</gene>
<dbReference type="InterPro" id="IPR018200">
    <property type="entry name" value="USP_CS"/>
</dbReference>
<dbReference type="EMBL" id="CAKOGP040002313">
    <property type="protein sequence ID" value="CAJ1966830.1"/>
    <property type="molecule type" value="Genomic_DNA"/>
</dbReference>
<dbReference type="Pfam" id="PF00443">
    <property type="entry name" value="UCH"/>
    <property type="match status" value="1"/>
</dbReference>
<feature type="compositionally biased region" description="Polar residues" evidence="8">
    <location>
        <begin position="1014"/>
        <end position="1026"/>
    </location>
</feature>
<accession>A0AAD2GC69</accession>
<organism evidence="10 11">
    <name type="scientific">Cylindrotheca closterium</name>
    <dbReference type="NCBI Taxonomy" id="2856"/>
    <lineage>
        <taxon>Eukaryota</taxon>
        <taxon>Sar</taxon>
        <taxon>Stramenopiles</taxon>
        <taxon>Ochrophyta</taxon>
        <taxon>Bacillariophyta</taxon>
        <taxon>Bacillariophyceae</taxon>
        <taxon>Bacillariophycidae</taxon>
        <taxon>Bacillariales</taxon>
        <taxon>Bacillariaceae</taxon>
        <taxon>Cylindrotheca</taxon>
    </lineage>
</organism>
<feature type="compositionally biased region" description="Basic and acidic residues" evidence="8">
    <location>
        <begin position="957"/>
        <end position="968"/>
    </location>
</feature>
<feature type="compositionally biased region" description="Basic and acidic residues" evidence="8">
    <location>
        <begin position="175"/>
        <end position="198"/>
    </location>
</feature>
<name>A0AAD2GC69_9STRA</name>
<dbReference type="InterPro" id="IPR050164">
    <property type="entry name" value="Peptidase_C19"/>
</dbReference>
<keyword evidence="7" id="KW-0788">Thiol protease</keyword>
<feature type="compositionally biased region" description="Basic and acidic residues" evidence="8">
    <location>
        <begin position="128"/>
        <end position="137"/>
    </location>
</feature>
<evidence type="ECO:0000256" key="7">
    <source>
        <dbReference type="ARBA" id="ARBA00022807"/>
    </source>
</evidence>
<dbReference type="InterPro" id="IPR028889">
    <property type="entry name" value="USP"/>
</dbReference>
<feature type="region of interest" description="Disordered" evidence="8">
    <location>
        <begin position="169"/>
        <end position="210"/>
    </location>
</feature>
<feature type="compositionally biased region" description="Low complexity" evidence="8">
    <location>
        <begin position="734"/>
        <end position="745"/>
    </location>
</feature>
<protein>
    <recommendedName>
        <fullName evidence="3">ubiquitinyl hydrolase 1</fullName>
        <ecNumber evidence="3">3.4.19.12</ecNumber>
    </recommendedName>
</protein>
<dbReference type="Proteomes" id="UP001295423">
    <property type="component" value="Unassembled WGS sequence"/>
</dbReference>
<evidence type="ECO:0000256" key="6">
    <source>
        <dbReference type="ARBA" id="ARBA00022801"/>
    </source>
</evidence>
<dbReference type="PROSITE" id="PS00973">
    <property type="entry name" value="USP_2"/>
    <property type="match status" value="1"/>
</dbReference>
<feature type="compositionally biased region" description="Basic and acidic residues" evidence="8">
    <location>
        <begin position="656"/>
        <end position="666"/>
    </location>
</feature>
<feature type="compositionally biased region" description="Low complexity" evidence="8">
    <location>
        <begin position="925"/>
        <end position="949"/>
    </location>
</feature>
<dbReference type="EC" id="3.4.19.12" evidence="3"/>
<dbReference type="PROSITE" id="PS00972">
    <property type="entry name" value="USP_1"/>
    <property type="match status" value="1"/>
</dbReference>
<dbReference type="InterPro" id="IPR038765">
    <property type="entry name" value="Papain-like_cys_pep_sf"/>
</dbReference>
<feature type="compositionally biased region" description="Basic residues" evidence="8">
    <location>
        <begin position="1031"/>
        <end position="1048"/>
    </location>
</feature>
<evidence type="ECO:0000313" key="11">
    <source>
        <dbReference type="Proteomes" id="UP001295423"/>
    </source>
</evidence>
<reference evidence="10" key="1">
    <citation type="submission" date="2023-08" db="EMBL/GenBank/DDBJ databases">
        <authorList>
            <person name="Audoor S."/>
            <person name="Bilcke G."/>
        </authorList>
    </citation>
    <scope>NUCLEOTIDE SEQUENCE</scope>
</reference>
<feature type="compositionally biased region" description="Basic residues" evidence="8">
    <location>
        <begin position="1"/>
        <end position="13"/>
    </location>
</feature>